<reference evidence="15" key="1">
    <citation type="journal article" date="2019" name="Int. J. Syst. Evol. Microbiol.">
        <title>The Global Catalogue of Microorganisms (GCM) 10K type strain sequencing project: providing services to taxonomists for standard genome sequencing and annotation.</title>
        <authorList>
            <consortium name="The Broad Institute Genomics Platform"/>
            <consortium name="The Broad Institute Genome Sequencing Center for Infectious Disease"/>
            <person name="Wu L."/>
            <person name="Ma J."/>
        </authorList>
    </citation>
    <scope>NUCLEOTIDE SEQUENCE [LARGE SCALE GENOMIC DNA]</scope>
    <source>
        <strain evidence="15">CCM 7427</strain>
    </source>
</reference>
<comment type="catalytic activity">
    <reaction evidence="12">
        <text>a hydroperoxide + [thioredoxin]-dithiol = an alcohol + [thioredoxin]-disulfide + H2O</text>
        <dbReference type="Rhea" id="RHEA:62620"/>
        <dbReference type="Rhea" id="RHEA-COMP:10698"/>
        <dbReference type="Rhea" id="RHEA-COMP:10700"/>
        <dbReference type="ChEBI" id="CHEBI:15377"/>
        <dbReference type="ChEBI" id="CHEBI:29950"/>
        <dbReference type="ChEBI" id="CHEBI:30879"/>
        <dbReference type="ChEBI" id="CHEBI:35924"/>
        <dbReference type="ChEBI" id="CHEBI:50058"/>
        <dbReference type="EC" id="1.11.1.24"/>
    </reaction>
</comment>
<evidence type="ECO:0000256" key="9">
    <source>
        <dbReference type="ARBA" id="ARBA00032824"/>
    </source>
</evidence>
<protein>
    <recommendedName>
        <fullName evidence="3">thioredoxin-dependent peroxiredoxin</fullName>
        <ecNumber evidence="3">1.11.1.24</ecNumber>
    </recommendedName>
    <alternativeName>
        <fullName evidence="9">Thioredoxin peroxidase</fullName>
    </alternativeName>
    <alternativeName>
        <fullName evidence="11">Thioredoxin-dependent peroxiredoxin Bcp</fullName>
    </alternativeName>
</protein>
<dbReference type="InterPro" id="IPR024706">
    <property type="entry name" value="Peroxiredoxin_AhpC-typ"/>
</dbReference>
<dbReference type="InterPro" id="IPR050924">
    <property type="entry name" value="Peroxiredoxin_BCP/PrxQ"/>
</dbReference>
<evidence type="ECO:0000256" key="8">
    <source>
        <dbReference type="ARBA" id="ARBA00023284"/>
    </source>
</evidence>
<dbReference type="Proteomes" id="UP001597521">
    <property type="component" value="Unassembled WGS sequence"/>
</dbReference>
<dbReference type="EC" id="1.11.1.24" evidence="3"/>
<keyword evidence="6 14" id="KW-0560">Oxidoreductase</keyword>
<comment type="subunit">
    <text evidence="2">Monomer.</text>
</comment>
<comment type="similarity">
    <text evidence="10">Belongs to the peroxiredoxin family. BCP/PrxQ subfamily.</text>
</comment>
<dbReference type="SUPFAM" id="SSF52833">
    <property type="entry name" value="Thioredoxin-like"/>
    <property type="match status" value="1"/>
</dbReference>
<dbReference type="PIRSF" id="PIRSF000239">
    <property type="entry name" value="AHPC"/>
    <property type="match status" value="1"/>
</dbReference>
<accession>A0ABW5QEZ7</accession>
<dbReference type="PANTHER" id="PTHR42801">
    <property type="entry name" value="THIOREDOXIN-DEPENDENT PEROXIDE REDUCTASE"/>
    <property type="match status" value="1"/>
</dbReference>
<keyword evidence="5" id="KW-0049">Antioxidant</keyword>
<keyword evidence="8" id="KW-0676">Redox-active center</keyword>
<evidence type="ECO:0000313" key="14">
    <source>
        <dbReference type="EMBL" id="MFD2646175.1"/>
    </source>
</evidence>
<evidence type="ECO:0000256" key="2">
    <source>
        <dbReference type="ARBA" id="ARBA00011245"/>
    </source>
</evidence>
<comment type="function">
    <text evidence="1">Thiol-specific peroxidase that catalyzes the reduction of hydrogen peroxide and organic hydroperoxides to water and alcohols, respectively. Plays a role in cell protection against oxidative stress by detoxifying peroxides and as sensor of hydrogen peroxide-mediated signaling events.</text>
</comment>
<dbReference type="CDD" id="cd03017">
    <property type="entry name" value="PRX_BCP"/>
    <property type="match status" value="1"/>
</dbReference>
<dbReference type="InterPro" id="IPR036249">
    <property type="entry name" value="Thioredoxin-like_sf"/>
</dbReference>
<dbReference type="RefSeq" id="WP_386830587.1">
    <property type="nucleotide sequence ID" value="NZ_JBHUNP010000001.1"/>
</dbReference>
<evidence type="ECO:0000256" key="11">
    <source>
        <dbReference type="ARBA" id="ARBA00042639"/>
    </source>
</evidence>
<dbReference type="InterPro" id="IPR000866">
    <property type="entry name" value="AhpC/TSA"/>
</dbReference>
<evidence type="ECO:0000313" key="15">
    <source>
        <dbReference type="Proteomes" id="UP001597521"/>
    </source>
</evidence>
<dbReference type="Gene3D" id="3.40.30.10">
    <property type="entry name" value="Glutaredoxin"/>
    <property type="match status" value="1"/>
</dbReference>
<evidence type="ECO:0000256" key="6">
    <source>
        <dbReference type="ARBA" id="ARBA00023002"/>
    </source>
</evidence>
<evidence type="ECO:0000259" key="13">
    <source>
        <dbReference type="PROSITE" id="PS51352"/>
    </source>
</evidence>
<evidence type="ECO:0000256" key="5">
    <source>
        <dbReference type="ARBA" id="ARBA00022862"/>
    </source>
</evidence>
<proteinExistence type="inferred from homology"/>
<keyword evidence="15" id="KW-1185">Reference proteome</keyword>
<keyword evidence="7" id="KW-1015">Disulfide bond</keyword>
<keyword evidence="4 14" id="KW-0575">Peroxidase</keyword>
<dbReference type="GO" id="GO:0140824">
    <property type="term" value="F:thioredoxin-dependent peroxiredoxin activity"/>
    <property type="evidence" value="ECO:0007669"/>
    <property type="project" value="UniProtKB-EC"/>
</dbReference>
<gene>
    <name evidence="14" type="ORF">ACFSX5_00005</name>
</gene>
<evidence type="ECO:0000256" key="3">
    <source>
        <dbReference type="ARBA" id="ARBA00013017"/>
    </source>
</evidence>
<evidence type="ECO:0000256" key="12">
    <source>
        <dbReference type="ARBA" id="ARBA00049091"/>
    </source>
</evidence>
<evidence type="ECO:0000256" key="10">
    <source>
        <dbReference type="ARBA" id="ARBA00038489"/>
    </source>
</evidence>
<name>A0ABW5QEZ7_9HYPH</name>
<evidence type="ECO:0000256" key="1">
    <source>
        <dbReference type="ARBA" id="ARBA00003330"/>
    </source>
</evidence>
<sequence>MTTLREGDPAPDLTLPLDDGTSFTLSDHRGHTVVLFFYPEDDSGGCVDENIEFSERADQFAAAGARLVGISPDSVESHIRFRRKYGLKLPLAADPDRLAIEAYGLWQLKKLYGREFMGLIRTSFIVDAEGKIARIIRATRIKGHAQKVLEAVQAANTLLTITVHTPLTMVA</sequence>
<comment type="caution">
    <text evidence="14">The sequence shown here is derived from an EMBL/GenBank/DDBJ whole genome shotgun (WGS) entry which is preliminary data.</text>
</comment>
<dbReference type="PROSITE" id="PS51352">
    <property type="entry name" value="THIOREDOXIN_2"/>
    <property type="match status" value="1"/>
</dbReference>
<dbReference type="EMBL" id="JBHUNP010000001">
    <property type="protein sequence ID" value="MFD2646175.1"/>
    <property type="molecule type" value="Genomic_DNA"/>
</dbReference>
<feature type="domain" description="Thioredoxin" evidence="13">
    <location>
        <begin position="4"/>
        <end position="157"/>
    </location>
</feature>
<dbReference type="Pfam" id="PF00578">
    <property type="entry name" value="AhpC-TSA"/>
    <property type="match status" value="1"/>
</dbReference>
<organism evidence="14 15">
    <name type="scientific">Devosia albogilva</name>
    <dbReference type="NCBI Taxonomy" id="429726"/>
    <lineage>
        <taxon>Bacteria</taxon>
        <taxon>Pseudomonadati</taxon>
        <taxon>Pseudomonadota</taxon>
        <taxon>Alphaproteobacteria</taxon>
        <taxon>Hyphomicrobiales</taxon>
        <taxon>Devosiaceae</taxon>
        <taxon>Devosia</taxon>
    </lineage>
</organism>
<dbReference type="InterPro" id="IPR013766">
    <property type="entry name" value="Thioredoxin_domain"/>
</dbReference>
<evidence type="ECO:0000256" key="4">
    <source>
        <dbReference type="ARBA" id="ARBA00022559"/>
    </source>
</evidence>
<evidence type="ECO:0000256" key="7">
    <source>
        <dbReference type="ARBA" id="ARBA00023157"/>
    </source>
</evidence>
<dbReference type="PANTHER" id="PTHR42801:SF4">
    <property type="entry name" value="AHPC_TSA FAMILY PROTEIN"/>
    <property type="match status" value="1"/>
</dbReference>